<dbReference type="EMBL" id="JABBYC010000003">
    <property type="protein sequence ID" value="MBL0885440.1"/>
    <property type="molecule type" value="Genomic_DNA"/>
</dbReference>
<feature type="compositionally biased region" description="Low complexity" evidence="1">
    <location>
        <begin position="137"/>
        <end position="148"/>
    </location>
</feature>
<gene>
    <name evidence="3" type="ORF">HGK34_03945</name>
</gene>
<name>A0ABS1LGU1_9MICO</name>
<keyword evidence="2" id="KW-0472">Membrane</keyword>
<evidence type="ECO:0000256" key="2">
    <source>
        <dbReference type="SAM" id="Phobius"/>
    </source>
</evidence>
<feature type="transmembrane region" description="Helical" evidence="2">
    <location>
        <begin position="259"/>
        <end position="280"/>
    </location>
</feature>
<accession>A0ABS1LGU1</accession>
<organism evidence="3 4">
    <name type="scientific">Myceligenerans indicum</name>
    <dbReference type="NCBI Taxonomy" id="2593663"/>
    <lineage>
        <taxon>Bacteria</taxon>
        <taxon>Bacillati</taxon>
        <taxon>Actinomycetota</taxon>
        <taxon>Actinomycetes</taxon>
        <taxon>Micrococcales</taxon>
        <taxon>Promicromonosporaceae</taxon>
        <taxon>Myceligenerans</taxon>
    </lineage>
</organism>
<comment type="caution">
    <text evidence="3">The sequence shown here is derived from an EMBL/GenBank/DDBJ whole genome shotgun (WGS) entry which is preliminary data.</text>
</comment>
<feature type="region of interest" description="Disordered" evidence="1">
    <location>
        <begin position="110"/>
        <end position="148"/>
    </location>
</feature>
<keyword evidence="2" id="KW-1133">Transmembrane helix</keyword>
<dbReference type="RefSeq" id="WP_201845261.1">
    <property type="nucleotide sequence ID" value="NZ_JABBYC010000003.1"/>
</dbReference>
<protein>
    <submittedName>
        <fullName evidence="3">Uncharacterized protein</fullName>
    </submittedName>
</protein>
<evidence type="ECO:0000313" key="3">
    <source>
        <dbReference type="EMBL" id="MBL0885440.1"/>
    </source>
</evidence>
<evidence type="ECO:0000256" key="1">
    <source>
        <dbReference type="SAM" id="MobiDB-lite"/>
    </source>
</evidence>
<evidence type="ECO:0000313" key="4">
    <source>
        <dbReference type="Proteomes" id="UP000675409"/>
    </source>
</evidence>
<sequence>MGDTQWEALDGKPYTVGAKGRRYQEIAEAIQRSMGSLDNIVDQIDNKSLAMDATRELASSVKEDIEKARVRYADTGEALATYGDALETAKYEQADPAARELAGLRGELEAAETAERNAASAVDDLPDDASDADKQSAETTATNATSEASALRGEISRYEQQWTDGHEAKNAAAAVAKDKIHEVVYGSKVNGLKDGFWDKVKEIGTFLYKALKIICDIAGILAIFLSWVPILGQVLVALAALGAILQIIEGIVKIATEGFSWAALGGIGLGVLGLFGGKAIGAVAKYAKARSVVQTSAQLSTRASKLKFGNSLLKSSRKTFALTKGQRVSEALKSPFLRTATDKKIAGLLKSREWTNALKTKFPMPYKDGGMRLAFGNDDVVDMAKFFSQTGLRIDGATSAAMNTAYLGSITHNFINLGRNTYNLGTDIQSGNGWGIAGDASTIGTQPAGGDYNKIIGKGIKLVG</sequence>
<reference evidence="3 4" key="1">
    <citation type="journal article" date="2021" name="Arch. Microbiol.">
        <title>Myceligenerans indicum sp. nov., an actinobacterium isolated from mangrove sediment of Sundarbans, India.</title>
        <authorList>
            <person name="Asha K."/>
            <person name="Bhadury P."/>
        </authorList>
    </citation>
    <scope>NUCLEOTIDE SEQUENCE [LARGE SCALE GENOMIC DNA]</scope>
    <source>
        <strain evidence="3 4">I2</strain>
    </source>
</reference>
<feature type="transmembrane region" description="Helical" evidence="2">
    <location>
        <begin position="217"/>
        <end position="247"/>
    </location>
</feature>
<proteinExistence type="predicted"/>
<dbReference type="Proteomes" id="UP000675409">
    <property type="component" value="Unassembled WGS sequence"/>
</dbReference>
<keyword evidence="4" id="KW-1185">Reference proteome</keyword>
<keyword evidence="2" id="KW-0812">Transmembrane</keyword>